<evidence type="ECO:0000313" key="3">
    <source>
        <dbReference type="EMBL" id="KAG5660421.1"/>
    </source>
</evidence>
<accession>A0A9P7KVH2</accession>
<dbReference type="Pfam" id="PF26616">
    <property type="entry name" value="CorA-like"/>
    <property type="match status" value="1"/>
</dbReference>
<dbReference type="Proteomes" id="UP000782241">
    <property type="component" value="Unassembled WGS sequence"/>
</dbReference>
<keyword evidence="1" id="KW-1133">Transmembrane helix</keyword>
<evidence type="ECO:0000313" key="4">
    <source>
        <dbReference type="Proteomes" id="UP000782241"/>
    </source>
</evidence>
<dbReference type="EMBL" id="JAGPUO010000009">
    <property type="protein sequence ID" value="KAG5660421.1"/>
    <property type="molecule type" value="Genomic_DNA"/>
</dbReference>
<feature type="domain" description="CorA-like transporter" evidence="2">
    <location>
        <begin position="22"/>
        <end position="301"/>
    </location>
</feature>
<evidence type="ECO:0000259" key="2">
    <source>
        <dbReference type="Pfam" id="PF26616"/>
    </source>
</evidence>
<sequence>MSQRSTSSANSSVSGDDHNSLCASAQSYPFNFRGRLSAKARRAEAETWDREASRIFTLKTGNASLRILETCACANYCGCKLLRRDTKAQDDLVTHLQQKNRDPKIRYISIQAQSSKSRLKCPVAMFKYVCAYQQIPPSFLTCLYSFRISHSPYEWCNLPLFNDDNTLLCRNEHTLPVEQFSRSGREIRYSFVLRSVESSSSVTTKSSPSWAIRQLAVYHSFDVVNGQSFWLTCKGNSLNEEQFEDSLAENRFLHPNSLRTVPEMFSASVDILSMILNWCDDDWRYYINEIVDEVSKKADKARTVTITDQPDYVKIKRLVTGFQDPHIHSLSRTPTLESGVHLRSIARAVSFKGSKHIQDNPHRFEDDIDKLEALKMFSFDELQKLQAALEKIQEALLVLKLNNQVIMQIRQHYQSLMNQYRIPEMEDIQKHCKNAVLQFCRRSRDVEANIVARQEQLTSLLLLVKESKDMYNGILQYKSFQINKIYAESAQVSARKMEDIAHRTKQETTSMHIITFVTMVFLPGTFVATFFQSGILEWPRSNPGDSWKLNGKIFGLFFGISASITLLIILIWVVIMCMLRRQPKMGA</sequence>
<feature type="transmembrane region" description="Helical" evidence="1">
    <location>
        <begin position="553"/>
        <end position="579"/>
    </location>
</feature>
<keyword evidence="1" id="KW-0812">Transmembrane</keyword>
<dbReference type="AlphaFoldDB" id="A0A9P7KVH2"/>
<proteinExistence type="predicted"/>
<dbReference type="Gene3D" id="1.20.58.340">
    <property type="entry name" value="Magnesium transport protein CorA, transmembrane region"/>
    <property type="match status" value="1"/>
</dbReference>
<reference evidence="3" key="1">
    <citation type="submission" date="2021-04" db="EMBL/GenBank/DDBJ databases">
        <title>Draft genome of Fusarium avenaceum strain F156N33, isolated from an atmospheric sample in Virginia.</title>
        <authorList>
            <person name="Yang S."/>
            <person name="Vinatzer B.A."/>
            <person name="Coleman J."/>
        </authorList>
    </citation>
    <scope>NUCLEOTIDE SEQUENCE</scope>
    <source>
        <strain evidence="3">F156N33</strain>
    </source>
</reference>
<organism evidence="3 4">
    <name type="scientific">Fusarium avenaceum</name>
    <dbReference type="NCBI Taxonomy" id="40199"/>
    <lineage>
        <taxon>Eukaryota</taxon>
        <taxon>Fungi</taxon>
        <taxon>Dikarya</taxon>
        <taxon>Ascomycota</taxon>
        <taxon>Pezizomycotina</taxon>
        <taxon>Sordariomycetes</taxon>
        <taxon>Hypocreomycetidae</taxon>
        <taxon>Hypocreales</taxon>
        <taxon>Nectriaceae</taxon>
        <taxon>Fusarium</taxon>
        <taxon>Fusarium tricinctum species complex</taxon>
    </lineage>
</organism>
<keyword evidence="4" id="KW-1185">Reference proteome</keyword>
<comment type="caution">
    <text evidence="3">The sequence shown here is derived from an EMBL/GenBank/DDBJ whole genome shotgun (WGS) entry which is preliminary data.</text>
</comment>
<feature type="transmembrane region" description="Helical" evidence="1">
    <location>
        <begin position="513"/>
        <end position="533"/>
    </location>
</feature>
<dbReference type="InterPro" id="IPR058257">
    <property type="entry name" value="CorA-like_dom"/>
</dbReference>
<name>A0A9P7KVH2_9HYPO</name>
<gene>
    <name evidence="3" type="ORF">KAF25_003027</name>
</gene>
<evidence type="ECO:0000256" key="1">
    <source>
        <dbReference type="SAM" id="Phobius"/>
    </source>
</evidence>
<protein>
    <recommendedName>
        <fullName evidence="2">CorA-like transporter domain-containing protein</fullName>
    </recommendedName>
</protein>
<keyword evidence="1" id="KW-0472">Membrane</keyword>